<feature type="transmembrane region" description="Helical" evidence="7">
    <location>
        <begin position="378"/>
        <end position="397"/>
    </location>
</feature>
<feature type="transmembrane region" description="Helical" evidence="7">
    <location>
        <begin position="200"/>
        <end position="224"/>
    </location>
</feature>
<dbReference type="Gene3D" id="1.20.1720.10">
    <property type="entry name" value="Multidrug resistance protein D"/>
    <property type="match status" value="1"/>
</dbReference>
<feature type="transmembrane region" description="Helical" evidence="7">
    <location>
        <begin position="113"/>
        <end position="132"/>
    </location>
</feature>
<feature type="transmembrane region" description="Helical" evidence="7">
    <location>
        <begin position="268"/>
        <end position="288"/>
    </location>
</feature>
<evidence type="ECO:0000313" key="10">
    <source>
        <dbReference type="Proteomes" id="UP000076842"/>
    </source>
</evidence>
<evidence type="ECO:0000259" key="8">
    <source>
        <dbReference type="PROSITE" id="PS50850"/>
    </source>
</evidence>
<organism evidence="9 10">
    <name type="scientific">Calocera cornea HHB12733</name>
    <dbReference type="NCBI Taxonomy" id="1353952"/>
    <lineage>
        <taxon>Eukaryota</taxon>
        <taxon>Fungi</taxon>
        <taxon>Dikarya</taxon>
        <taxon>Basidiomycota</taxon>
        <taxon>Agaricomycotina</taxon>
        <taxon>Dacrymycetes</taxon>
        <taxon>Dacrymycetales</taxon>
        <taxon>Dacrymycetaceae</taxon>
        <taxon>Calocera</taxon>
    </lineage>
</organism>
<dbReference type="OrthoDB" id="5086884at2759"/>
<feature type="region of interest" description="Disordered" evidence="6">
    <location>
        <begin position="526"/>
        <end position="606"/>
    </location>
</feature>
<keyword evidence="5 7" id="KW-0472">Membrane</keyword>
<evidence type="ECO:0000256" key="6">
    <source>
        <dbReference type="SAM" id="MobiDB-lite"/>
    </source>
</evidence>
<feature type="transmembrane region" description="Helical" evidence="7">
    <location>
        <begin position="138"/>
        <end position="159"/>
    </location>
</feature>
<keyword evidence="3 7" id="KW-0812">Transmembrane</keyword>
<evidence type="ECO:0000256" key="2">
    <source>
        <dbReference type="ARBA" id="ARBA00022448"/>
    </source>
</evidence>
<feature type="transmembrane region" description="Helical" evidence="7">
    <location>
        <begin position="440"/>
        <end position="464"/>
    </location>
</feature>
<evidence type="ECO:0000313" key="9">
    <source>
        <dbReference type="EMBL" id="KZT59809.1"/>
    </source>
</evidence>
<evidence type="ECO:0000256" key="1">
    <source>
        <dbReference type="ARBA" id="ARBA00004141"/>
    </source>
</evidence>
<comment type="subcellular location">
    <subcellularLocation>
        <location evidence="1">Membrane</location>
        <topology evidence="1">Multi-pass membrane protein</topology>
    </subcellularLocation>
</comment>
<evidence type="ECO:0000256" key="3">
    <source>
        <dbReference type="ARBA" id="ARBA00022692"/>
    </source>
</evidence>
<feature type="transmembrane region" description="Helical" evidence="7">
    <location>
        <begin position="45"/>
        <end position="70"/>
    </location>
</feature>
<dbReference type="Gene3D" id="1.20.1250.20">
    <property type="entry name" value="MFS general substrate transporter like domains"/>
    <property type="match status" value="1"/>
</dbReference>
<dbReference type="Proteomes" id="UP000076842">
    <property type="component" value="Unassembled WGS sequence"/>
</dbReference>
<dbReference type="InterPro" id="IPR020846">
    <property type="entry name" value="MFS_dom"/>
</dbReference>
<feature type="transmembrane region" description="Helical" evidence="7">
    <location>
        <begin position="403"/>
        <end position="428"/>
    </location>
</feature>
<keyword evidence="4 7" id="KW-1133">Transmembrane helix</keyword>
<feature type="transmembrane region" description="Helical" evidence="7">
    <location>
        <begin position="236"/>
        <end position="256"/>
    </location>
</feature>
<dbReference type="PROSITE" id="PS50850">
    <property type="entry name" value="MFS"/>
    <property type="match status" value="1"/>
</dbReference>
<dbReference type="GO" id="GO:0022857">
    <property type="term" value="F:transmembrane transporter activity"/>
    <property type="evidence" value="ECO:0007669"/>
    <property type="project" value="InterPro"/>
</dbReference>
<dbReference type="GO" id="GO:0016020">
    <property type="term" value="C:membrane"/>
    <property type="evidence" value="ECO:0007669"/>
    <property type="project" value="UniProtKB-SubCell"/>
</dbReference>
<feature type="transmembrane region" description="Helical" evidence="7">
    <location>
        <begin position="500"/>
        <end position="520"/>
    </location>
</feature>
<evidence type="ECO:0000256" key="7">
    <source>
        <dbReference type="SAM" id="Phobius"/>
    </source>
</evidence>
<proteinExistence type="predicted"/>
<dbReference type="AlphaFoldDB" id="A0A165HVS8"/>
<sequence>MGIHRFVKSKLRETVDEAGPAFSKEHDEKTLSSQHVPSLRSWNSICIVGLTSTAMLLNICGVSSMSIALPSVGRDLGIPTSTLQWLMTAYSLTSGCFLLLFGRLADIFGRKHVFLLGDIWLIAFSIGCGFANQGITIIIMRALAGMGTAATIPACLGILAKTFPPSRARSIAFATFSAGAPIGAAFGQVLGGVLTQYAPISWRAIFFVMAGIAAVTFIGAFLTFPPDAPLSEDRRVDWVGAFLITVGLVLFTFVLGQGQIAPQGWKTPYIISLLVIGLLMIGGFIAWEHHVEFRTDKPPLMRLSLWARAGGRFAAVQVIGFLAWAAFSTFSFWATLYYQNYLGLPPIQTMLRFLPMSVTGFLVNVVFALVSGVIPAQFLIMIGCIGTGLANLLFAVIQTTAPYWAFGFPAAIVSVFGADFIFASSTLYGSHIAQHHEQSLAGGIFNTVTQIGTAFGMTITTIVYDTVIRSQSVKEGVVLNEDGSNASLAAQLYGQRCAQWTSFAFAMAALAVAIVALRGMGIIGGSAKKAPSPEDPSPKDLEASGEPSEKLDQAGANRNSAERPVAPQPAPDEPVPKYGSPLESVMSEDTIVDEDTGSKPPTGQPR</sequence>
<dbReference type="SUPFAM" id="SSF103473">
    <property type="entry name" value="MFS general substrate transporter"/>
    <property type="match status" value="2"/>
</dbReference>
<gene>
    <name evidence="9" type="ORF">CALCODRAFT_507335</name>
</gene>
<dbReference type="PANTHER" id="PTHR42718">
    <property type="entry name" value="MAJOR FACILITATOR SUPERFAMILY MULTIDRUG TRANSPORTER MFSC"/>
    <property type="match status" value="1"/>
</dbReference>
<feature type="transmembrane region" description="Helical" evidence="7">
    <location>
        <begin position="171"/>
        <end position="194"/>
    </location>
</feature>
<evidence type="ECO:0000256" key="4">
    <source>
        <dbReference type="ARBA" id="ARBA00022989"/>
    </source>
</evidence>
<evidence type="ECO:0000256" key="5">
    <source>
        <dbReference type="ARBA" id="ARBA00023136"/>
    </source>
</evidence>
<name>A0A165HVS8_9BASI</name>
<dbReference type="InterPro" id="IPR011701">
    <property type="entry name" value="MFS"/>
</dbReference>
<reference evidence="9 10" key="1">
    <citation type="journal article" date="2016" name="Mol. Biol. Evol.">
        <title>Comparative Genomics of Early-Diverging Mushroom-Forming Fungi Provides Insights into the Origins of Lignocellulose Decay Capabilities.</title>
        <authorList>
            <person name="Nagy L.G."/>
            <person name="Riley R."/>
            <person name="Tritt A."/>
            <person name="Adam C."/>
            <person name="Daum C."/>
            <person name="Floudas D."/>
            <person name="Sun H."/>
            <person name="Yadav J.S."/>
            <person name="Pangilinan J."/>
            <person name="Larsson K.H."/>
            <person name="Matsuura K."/>
            <person name="Barry K."/>
            <person name="Labutti K."/>
            <person name="Kuo R."/>
            <person name="Ohm R.A."/>
            <person name="Bhattacharya S.S."/>
            <person name="Shirouzu T."/>
            <person name="Yoshinaga Y."/>
            <person name="Martin F.M."/>
            <person name="Grigoriev I.V."/>
            <person name="Hibbett D.S."/>
        </authorList>
    </citation>
    <scope>NUCLEOTIDE SEQUENCE [LARGE SCALE GENOMIC DNA]</scope>
    <source>
        <strain evidence="9 10">HHB12733</strain>
    </source>
</reference>
<dbReference type="EMBL" id="KV423937">
    <property type="protein sequence ID" value="KZT59809.1"/>
    <property type="molecule type" value="Genomic_DNA"/>
</dbReference>
<keyword evidence="2" id="KW-0813">Transport</keyword>
<dbReference type="PANTHER" id="PTHR42718:SF9">
    <property type="entry name" value="MAJOR FACILITATOR SUPERFAMILY MULTIDRUG TRANSPORTER MFSC"/>
    <property type="match status" value="1"/>
</dbReference>
<accession>A0A165HVS8</accession>
<dbReference type="FunCoup" id="A0A165HVS8">
    <property type="interactions" value="19"/>
</dbReference>
<dbReference type="InterPro" id="IPR036259">
    <property type="entry name" value="MFS_trans_sf"/>
</dbReference>
<feature type="transmembrane region" description="Helical" evidence="7">
    <location>
        <begin position="353"/>
        <end position="371"/>
    </location>
</feature>
<feature type="domain" description="Major facilitator superfamily (MFS) profile" evidence="8">
    <location>
        <begin position="47"/>
        <end position="527"/>
    </location>
</feature>
<keyword evidence="10" id="KW-1185">Reference proteome</keyword>
<protein>
    <submittedName>
        <fullName evidence="9">MFS general substrate transporter</fullName>
    </submittedName>
</protein>
<feature type="transmembrane region" description="Helical" evidence="7">
    <location>
        <begin position="309"/>
        <end position="333"/>
    </location>
</feature>
<dbReference type="InParanoid" id="A0A165HVS8"/>
<dbReference type="Pfam" id="PF07690">
    <property type="entry name" value="MFS_1"/>
    <property type="match status" value="1"/>
</dbReference>
<feature type="compositionally biased region" description="Basic and acidic residues" evidence="6">
    <location>
        <begin position="536"/>
        <end position="552"/>
    </location>
</feature>
<feature type="transmembrane region" description="Helical" evidence="7">
    <location>
        <begin position="82"/>
        <end position="101"/>
    </location>
</feature>